<comment type="caution">
    <text evidence="1">The sequence shown here is derived from an EMBL/GenBank/DDBJ whole genome shotgun (WGS) entry which is preliminary data.</text>
</comment>
<dbReference type="EMBL" id="JAQOWY010000498">
    <property type="protein sequence ID" value="KAK1841207.1"/>
    <property type="molecule type" value="Genomic_DNA"/>
</dbReference>
<evidence type="ECO:0000313" key="2">
    <source>
        <dbReference type="Proteomes" id="UP001243330"/>
    </source>
</evidence>
<dbReference type="Proteomes" id="UP001243330">
    <property type="component" value="Unassembled WGS sequence"/>
</dbReference>
<keyword evidence="2" id="KW-1185">Reference proteome</keyword>
<sequence>MCPTLIAHVVSQSKSGILLVGFFSGKPAGSEIATRTHAFNSYRTTGVPPNTTGF</sequence>
<gene>
    <name evidence="1" type="ORF">CCHR01_16163</name>
</gene>
<name>A0AAD9A6X2_9PEZI</name>
<protein>
    <submittedName>
        <fullName evidence="1">Uncharacterized protein</fullName>
    </submittedName>
</protein>
<organism evidence="1 2">
    <name type="scientific">Colletotrichum chrysophilum</name>
    <dbReference type="NCBI Taxonomy" id="1836956"/>
    <lineage>
        <taxon>Eukaryota</taxon>
        <taxon>Fungi</taxon>
        <taxon>Dikarya</taxon>
        <taxon>Ascomycota</taxon>
        <taxon>Pezizomycotina</taxon>
        <taxon>Sordariomycetes</taxon>
        <taxon>Hypocreomycetidae</taxon>
        <taxon>Glomerellales</taxon>
        <taxon>Glomerellaceae</taxon>
        <taxon>Colletotrichum</taxon>
        <taxon>Colletotrichum gloeosporioides species complex</taxon>
    </lineage>
</organism>
<accession>A0AAD9A6X2</accession>
<proteinExistence type="predicted"/>
<evidence type="ECO:0000313" key="1">
    <source>
        <dbReference type="EMBL" id="KAK1841207.1"/>
    </source>
</evidence>
<reference evidence="1" key="1">
    <citation type="submission" date="2023-01" db="EMBL/GenBank/DDBJ databases">
        <title>Colletotrichum chrysophilum M932 genome sequence.</title>
        <authorList>
            <person name="Baroncelli R."/>
        </authorList>
    </citation>
    <scope>NUCLEOTIDE SEQUENCE</scope>
    <source>
        <strain evidence="1">M932</strain>
    </source>
</reference>
<dbReference type="AlphaFoldDB" id="A0AAD9A6X2"/>